<organism evidence="1 2">
    <name type="scientific">Thermostichus vulcanus str. 'Rupite'</name>
    <dbReference type="NCBI Taxonomy" id="2813851"/>
    <lineage>
        <taxon>Bacteria</taxon>
        <taxon>Bacillati</taxon>
        <taxon>Cyanobacteriota</taxon>
        <taxon>Cyanophyceae</taxon>
        <taxon>Thermostichales</taxon>
        <taxon>Thermostichaceae</taxon>
        <taxon>Thermostichus</taxon>
    </lineage>
</organism>
<sequence length="147" mass="16308">MPGNAAIYIADPSMMGSRLFDRIGSIQSYEDLSEGTVATGVRFTLAAGQVTMNFMPEHQVEQHLKGFSSFAQHIIPDRDQLIYVLTRIHYVRLVCGCVITPDFDDEGTIEEFLFQFAAAVNGLLFLADTIFDYDGRPLGGLHIQQSS</sequence>
<comment type="caution">
    <text evidence="1">The sequence shown here is derived from an EMBL/GenBank/DDBJ whole genome shotgun (WGS) entry which is preliminary data.</text>
</comment>
<proteinExistence type="predicted"/>
<protein>
    <submittedName>
        <fullName evidence="1">Uncharacterized protein</fullName>
    </submittedName>
</protein>
<name>A0ABT0CFQ8_THEVL</name>
<accession>A0ABT0CFQ8</accession>
<evidence type="ECO:0000313" key="2">
    <source>
        <dbReference type="Proteomes" id="UP000830835"/>
    </source>
</evidence>
<reference evidence="1" key="1">
    <citation type="submission" date="2021-02" db="EMBL/GenBank/DDBJ databases">
        <title>The CRISPR/cas machinery reduction and long-range gene transfer in the hot spring cyanobacterium Synechococcus.</title>
        <authorList>
            <person name="Dvorak P."/>
            <person name="Jahodarova E."/>
            <person name="Hasler P."/>
            <person name="Poulickova A."/>
        </authorList>
    </citation>
    <scope>NUCLEOTIDE SEQUENCE</scope>
    <source>
        <strain evidence="1">Rupite</strain>
    </source>
</reference>
<dbReference type="EMBL" id="JAFIRA010000079">
    <property type="protein sequence ID" value="MCJ2544559.1"/>
    <property type="molecule type" value="Genomic_DNA"/>
</dbReference>
<dbReference type="Proteomes" id="UP000830835">
    <property type="component" value="Unassembled WGS sequence"/>
</dbReference>
<evidence type="ECO:0000313" key="1">
    <source>
        <dbReference type="EMBL" id="MCJ2544559.1"/>
    </source>
</evidence>
<gene>
    <name evidence="1" type="ORF">JX360_16875</name>
</gene>
<dbReference type="RefSeq" id="WP_244353251.1">
    <property type="nucleotide sequence ID" value="NZ_JAFIRA010000079.1"/>
</dbReference>
<keyword evidence="2" id="KW-1185">Reference proteome</keyword>